<dbReference type="AlphaFoldDB" id="A0A9X2FM39"/>
<accession>A0A9X2FM39</accession>
<organism evidence="1 2">
    <name type="scientific">Ligilactobacillus ubinensis</name>
    <dbReference type="NCBI Taxonomy" id="2876789"/>
    <lineage>
        <taxon>Bacteria</taxon>
        <taxon>Bacillati</taxon>
        <taxon>Bacillota</taxon>
        <taxon>Bacilli</taxon>
        <taxon>Lactobacillales</taxon>
        <taxon>Lactobacillaceae</taxon>
        <taxon>Ligilactobacillus</taxon>
    </lineage>
</organism>
<protein>
    <submittedName>
        <fullName evidence="1">Nucleoid-associated protein</fullName>
    </submittedName>
</protein>
<dbReference type="RefSeq" id="WP_253362000.1">
    <property type="nucleotide sequence ID" value="NZ_JAIULA010000027.1"/>
</dbReference>
<gene>
    <name evidence="1" type="ORF">LB941_10915</name>
</gene>
<evidence type="ECO:0000313" key="2">
    <source>
        <dbReference type="Proteomes" id="UP001139006"/>
    </source>
</evidence>
<evidence type="ECO:0000313" key="1">
    <source>
        <dbReference type="EMBL" id="MCP0887840.1"/>
    </source>
</evidence>
<dbReference type="InterPro" id="IPR007358">
    <property type="entry name" value="Nucleoid_associated_NdpA"/>
</dbReference>
<reference evidence="1 2" key="1">
    <citation type="journal article" date="2023" name="Int. J. Syst. Evol. Microbiol.">
        <title>Ligilactobacillus ubinensis sp. nov., a novel species isolated from the wild ferment of a durian fruit (Durio zibethinus).</title>
        <authorList>
            <person name="Heng Y.C."/>
            <person name="Menon N."/>
            <person name="Chen B."/>
            <person name="Loo B.Z.L."/>
            <person name="Wong G.W.J."/>
            <person name="Lim A.C.H."/>
            <person name="Silvaraju S."/>
            <person name="Kittelmann S."/>
        </authorList>
    </citation>
    <scope>NUCLEOTIDE SEQUENCE [LARGE SCALE GENOMIC DNA]</scope>
    <source>
        <strain evidence="1 2">WILCCON 0076</strain>
    </source>
</reference>
<proteinExistence type="predicted"/>
<dbReference type="Pfam" id="PF04245">
    <property type="entry name" value="NA37"/>
    <property type="match status" value="1"/>
</dbReference>
<keyword evidence="2" id="KW-1185">Reference proteome</keyword>
<sequence length="331" mass="37924">MEIENAVINIMNREINSAVFSQKELDTTDEIVIEYIEKLVKKFLNSECLTFEIEESEPAQYLISKEDSFIKIAESMTQYYFEAIKTWAEIPEGDLLFFRVNDEIGNEYAGMIKLDYTAKYIHLIDYDDDNVVTNKIGKNKAILPAPTQGASCGIIIKNKQACFVHEKTYQDVQGTWSFVEKILELKQKKTKVSENVAKVKKSLKSVSKKYDIEEYEAVMDAQKAIYKSIDEDSSINNEQLAQQVFGDNVQAKQDFMEDLDKKGVAPKIAVDANAPVFERKYQKQKLKLDNGIEIVVPVDLLKNRDYIEFKNNTDGSLSVIIKNIENIKNNF</sequence>
<dbReference type="Proteomes" id="UP001139006">
    <property type="component" value="Unassembled WGS sequence"/>
</dbReference>
<name>A0A9X2FM39_9LACO</name>
<dbReference type="GO" id="GO:0009295">
    <property type="term" value="C:nucleoid"/>
    <property type="evidence" value="ECO:0007669"/>
    <property type="project" value="InterPro"/>
</dbReference>
<dbReference type="EMBL" id="JAIULA010000027">
    <property type="protein sequence ID" value="MCP0887840.1"/>
    <property type="molecule type" value="Genomic_DNA"/>
</dbReference>
<comment type="caution">
    <text evidence="1">The sequence shown here is derived from an EMBL/GenBank/DDBJ whole genome shotgun (WGS) entry which is preliminary data.</text>
</comment>